<reference evidence="1" key="1">
    <citation type="submission" date="2024-02" db="EMBL/GenBank/DDBJ databases">
        <authorList>
            <consortium name="ELIXIR-Norway"/>
            <consortium name="Elixir Norway"/>
        </authorList>
    </citation>
    <scope>NUCLEOTIDE SEQUENCE</scope>
</reference>
<evidence type="ECO:0000313" key="1">
    <source>
        <dbReference type="EMBL" id="CAK9194815.1"/>
    </source>
</evidence>
<dbReference type="EMBL" id="OZ019902">
    <property type="protein sequence ID" value="CAK9194815.1"/>
    <property type="molecule type" value="Genomic_DNA"/>
</dbReference>
<dbReference type="Proteomes" id="UP001497512">
    <property type="component" value="Chromosome 10"/>
</dbReference>
<organism evidence="1 2">
    <name type="scientific">Sphagnum troendelagicum</name>
    <dbReference type="NCBI Taxonomy" id="128251"/>
    <lineage>
        <taxon>Eukaryota</taxon>
        <taxon>Viridiplantae</taxon>
        <taxon>Streptophyta</taxon>
        <taxon>Embryophyta</taxon>
        <taxon>Bryophyta</taxon>
        <taxon>Sphagnophytina</taxon>
        <taxon>Sphagnopsida</taxon>
        <taxon>Sphagnales</taxon>
        <taxon>Sphagnaceae</taxon>
        <taxon>Sphagnum</taxon>
    </lineage>
</organism>
<gene>
    <name evidence="1" type="ORF">CSSPTR1EN2_LOCUS2714</name>
</gene>
<name>A0ABP0TFJ6_9BRYO</name>
<protein>
    <recommendedName>
        <fullName evidence="3">Single-stranded DNA-binding protein</fullName>
    </recommendedName>
</protein>
<accession>A0ABP0TFJ6</accession>
<proteinExistence type="predicted"/>
<evidence type="ECO:0008006" key="3">
    <source>
        <dbReference type="Google" id="ProtNLM"/>
    </source>
</evidence>
<sequence length="81" mass="8728">MLLPLLPSLLRVFTTGQSGQAITIFSIGTSGIHNNPHPLEGGESAAGYNAQQSYKQEKMGQLAMHNIKQGTQVYLEGNIET</sequence>
<evidence type="ECO:0000313" key="2">
    <source>
        <dbReference type="Proteomes" id="UP001497512"/>
    </source>
</evidence>
<keyword evidence="2" id="KW-1185">Reference proteome</keyword>